<dbReference type="Proteomes" id="UP000305238">
    <property type="component" value="Unassembled WGS sequence"/>
</dbReference>
<protein>
    <submittedName>
        <fullName evidence="2">HD domain-containing protein</fullName>
    </submittedName>
</protein>
<sequence length="219" mass="24407">MNKTDVIDRTAEYARETLEADSSGHDWWHVARVRRLALELAREEQADLHVVELAALLHDISDYKLNGGDLTKGPRRAFEWLVGLGEPEGVARDVADIIAAMSFKGAGTASEMATIEGKVVQDADRLDAIGAIGVARAFAYGGYKGEPMHVPGLSPHLHTSLDDYLNRQGSTINHFYEKLLLLKDRMNTAGGRRLAERRHRVLERFLDDFLTEWDAEDIG</sequence>
<reference evidence="2 3" key="1">
    <citation type="submission" date="2019-05" db="EMBL/GenBank/DDBJ databases">
        <title>Draft genome sequence of Actinomadura geliboluensis A8036.</title>
        <authorList>
            <person name="Saricaoglu S."/>
            <person name="Isik K."/>
        </authorList>
    </citation>
    <scope>NUCLEOTIDE SEQUENCE [LARGE SCALE GENOMIC DNA]</scope>
    <source>
        <strain evidence="2 3">A8036</strain>
    </source>
</reference>
<dbReference type="CDD" id="cd00077">
    <property type="entry name" value="HDc"/>
    <property type="match status" value="1"/>
</dbReference>
<evidence type="ECO:0000259" key="1">
    <source>
        <dbReference type="PROSITE" id="PS51831"/>
    </source>
</evidence>
<dbReference type="Gene3D" id="1.20.58.1910">
    <property type="match status" value="1"/>
</dbReference>
<dbReference type="SMART" id="SM00471">
    <property type="entry name" value="HDc"/>
    <property type="match status" value="1"/>
</dbReference>
<dbReference type="OrthoDB" id="9797344at2"/>
<name>A0A5S4H6I5_9ACTN</name>
<dbReference type="Pfam" id="PF01966">
    <property type="entry name" value="HD"/>
    <property type="match status" value="1"/>
</dbReference>
<comment type="caution">
    <text evidence="2">The sequence shown here is derived from an EMBL/GenBank/DDBJ whole genome shotgun (WGS) entry which is preliminary data.</text>
</comment>
<evidence type="ECO:0000313" key="2">
    <source>
        <dbReference type="EMBL" id="TMR40838.1"/>
    </source>
</evidence>
<organism evidence="2 3">
    <name type="scientific">Actinomadura geliboluensis</name>
    <dbReference type="NCBI Taxonomy" id="882440"/>
    <lineage>
        <taxon>Bacteria</taxon>
        <taxon>Bacillati</taxon>
        <taxon>Actinomycetota</taxon>
        <taxon>Actinomycetes</taxon>
        <taxon>Streptosporangiales</taxon>
        <taxon>Thermomonosporaceae</taxon>
        <taxon>Actinomadura</taxon>
    </lineage>
</organism>
<evidence type="ECO:0000313" key="3">
    <source>
        <dbReference type="Proteomes" id="UP000305238"/>
    </source>
</evidence>
<dbReference type="SUPFAM" id="SSF109604">
    <property type="entry name" value="HD-domain/PDEase-like"/>
    <property type="match status" value="1"/>
</dbReference>
<dbReference type="PANTHER" id="PTHR33594">
    <property type="entry name" value="SUPERFAMILY HYDROLASE, PUTATIVE (AFU_ORTHOLOGUE AFUA_1G03035)-RELATED"/>
    <property type="match status" value="1"/>
</dbReference>
<dbReference type="InterPro" id="IPR006674">
    <property type="entry name" value="HD_domain"/>
</dbReference>
<dbReference type="PANTHER" id="PTHR33594:SF1">
    <property type="entry name" value="HD_PDEASE DOMAIN-CONTAINING PROTEIN"/>
    <property type="match status" value="1"/>
</dbReference>
<gene>
    <name evidence="2" type="ORF">ETD96_08750</name>
</gene>
<feature type="domain" description="HD" evidence="1">
    <location>
        <begin position="26"/>
        <end position="129"/>
    </location>
</feature>
<dbReference type="PROSITE" id="PS51831">
    <property type="entry name" value="HD"/>
    <property type="match status" value="1"/>
</dbReference>
<dbReference type="InterPro" id="IPR003607">
    <property type="entry name" value="HD/PDEase_dom"/>
</dbReference>
<dbReference type="RefSeq" id="WP_138635795.1">
    <property type="nucleotide sequence ID" value="NZ_JBIAFF010000002.1"/>
</dbReference>
<dbReference type="AlphaFoldDB" id="A0A5S4H6I5"/>
<dbReference type="Gene3D" id="1.10.472.50">
    <property type="entry name" value="HD-domain/PDEase-like"/>
    <property type="match status" value="1"/>
</dbReference>
<accession>A0A5S4H6I5</accession>
<keyword evidence="3" id="KW-1185">Reference proteome</keyword>
<proteinExistence type="predicted"/>
<dbReference type="EMBL" id="VCKZ01000041">
    <property type="protein sequence ID" value="TMR40838.1"/>
    <property type="molecule type" value="Genomic_DNA"/>
</dbReference>